<proteinExistence type="inferred from homology"/>
<dbReference type="NCBIfam" id="TIGR00589">
    <property type="entry name" value="ogt"/>
    <property type="match status" value="1"/>
</dbReference>
<dbReference type="RefSeq" id="WP_155431855.1">
    <property type="nucleotide sequence ID" value="NZ_WNJO01000008.1"/>
</dbReference>
<evidence type="ECO:0000313" key="12">
    <source>
        <dbReference type="Proteomes" id="UP000466388"/>
    </source>
</evidence>
<evidence type="ECO:0000259" key="9">
    <source>
        <dbReference type="Pfam" id="PF01035"/>
    </source>
</evidence>
<dbReference type="GO" id="GO:0032259">
    <property type="term" value="P:methylation"/>
    <property type="evidence" value="ECO:0007669"/>
    <property type="project" value="UniProtKB-KW"/>
</dbReference>
<gene>
    <name evidence="11" type="ORF">GM612_07975</name>
</gene>
<evidence type="ECO:0000313" key="11">
    <source>
        <dbReference type="EMBL" id="MTV82582.1"/>
    </source>
</evidence>
<keyword evidence="6" id="KW-0227">DNA damage</keyword>
<evidence type="ECO:0000259" key="10">
    <source>
        <dbReference type="Pfam" id="PF02870"/>
    </source>
</evidence>
<dbReference type="InterPro" id="IPR008332">
    <property type="entry name" value="MethylG_MeTrfase_N"/>
</dbReference>
<evidence type="ECO:0000256" key="1">
    <source>
        <dbReference type="ARBA" id="ARBA00001286"/>
    </source>
</evidence>
<comment type="catalytic activity">
    <reaction evidence="8">
        <text>a 6-O-methyl-2'-deoxyguanosine in DNA + L-cysteinyl-[protein] = S-methyl-L-cysteinyl-[protein] + a 2'-deoxyguanosine in DNA</text>
        <dbReference type="Rhea" id="RHEA:24000"/>
        <dbReference type="Rhea" id="RHEA-COMP:10131"/>
        <dbReference type="Rhea" id="RHEA-COMP:10132"/>
        <dbReference type="Rhea" id="RHEA-COMP:11367"/>
        <dbReference type="Rhea" id="RHEA-COMP:11368"/>
        <dbReference type="ChEBI" id="CHEBI:29950"/>
        <dbReference type="ChEBI" id="CHEBI:82612"/>
        <dbReference type="ChEBI" id="CHEBI:85445"/>
        <dbReference type="ChEBI" id="CHEBI:85448"/>
        <dbReference type="EC" id="2.1.1.63"/>
    </reaction>
</comment>
<name>A0A7X2XVR6_9LACO</name>
<organism evidence="11 12">
    <name type="scientific">Secundilactobacillus folii</name>
    <dbReference type="NCBI Taxonomy" id="2678357"/>
    <lineage>
        <taxon>Bacteria</taxon>
        <taxon>Bacillati</taxon>
        <taxon>Bacillota</taxon>
        <taxon>Bacilli</taxon>
        <taxon>Lactobacillales</taxon>
        <taxon>Lactobacillaceae</taxon>
        <taxon>Secundilactobacillus</taxon>
    </lineage>
</organism>
<feature type="domain" description="Methylguanine DNA methyltransferase ribonuclease-like" evidence="10">
    <location>
        <begin position="1"/>
        <end position="75"/>
    </location>
</feature>
<evidence type="ECO:0000256" key="5">
    <source>
        <dbReference type="ARBA" id="ARBA00022679"/>
    </source>
</evidence>
<dbReference type="Pfam" id="PF01035">
    <property type="entry name" value="DNA_binding_1"/>
    <property type="match status" value="1"/>
</dbReference>
<dbReference type="EC" id="2.1.1.63" evidence="3"/>
<dbReference type="InterPro" id="IPR036217">
    <property type="entry name" value="MethylDNA_cys_MeTrfase_DNAb"/>
</dbReference>
<dbReference type="InterPro" id="IPR036388">
    <property type="entry name" value="WH-like_DNA-bd_sf"/>
</dbReference>
<dbReference type="Gene3D" id="1.10.10.10">
    <property type="entry name" value="Winged helix-like DNA-binding domain superfamily/Winged helix DNA-binding domain"/>
    <property type="match status" value="1"/>
</dbReference>
<keyword evidence="12" id="KW-1185">Reference proteome</keyword>
<dbReference type="Pfam" id="PF02870">
    <property type="entry name" value="Methyltransf_1N"/>
    <property type="match status" value="1"/>
</dbReference>
<dbReference type="FunFam" id="1.10.10.10:FF:000214">
    <property type="entry name" value="Methylated-DNA--protein-cysteine methyltransferase"/>
    <property type="match status" value="1"/>
</dbReference>
<dbReference type="GO" id="GO:0003908">
    <property type="term" value="F:methylated-DNA-[protein]-cysteine S-methyltransferase activity"/>
    <property type="evidence" value="ECO:0007669"/>
    <property type="project" value="UniProtKB-EC"/>
</dbReference>
<feature type="domain" description="Methylated-DNA-[protein]-cysteine S-methyltransferase DNA binding" evidence="9">
    <location>
        <begin position="79"/>
        <end position="163"/>
    </location>
</feature>
<keyword evidence="4 11" id="KW-0489">Methyltransferase</keyword>
<comment type="catalytic activity">
    <reaction evidence="1">
        <text>a 4-O-methyl-thymidine in DNA + L-cysteinyl-[protein] = a thymidine in DNA + S-methyl-L-cysteinyl-[protein]</text>
        <dbReference type="Rhea" id="RHEA:53428"/>
        <dbReference type="Rhea" id="RHEA-COMP:10131"/>
        <dbReference type="Rhea" id="RHEA-COMP:10132"/>
        <dbReference type="Rhea" id="RHEA-COMP:13555"/>
        <dbReference type="Rhea" id="RHEA-COMP:13556"/>
        <dbReference type="ChEBI" id="CHEBI:29950"/>
        <dbReference type="ChEBI" id="CHEBI:82612"/>
        <dbReference type="ChEBI" id="CHEBI:137386"/>
        <dbReference type="ChEBI" id="CHEBI:137387"/>
        <dbReference type="EC" id="2.1.1.63"/>
    </reaction>
</comment>
<keyword evidence="7" id="KW-0234">DNA repair</keyword>
<evidence type="ECO:0000256" key="6">
    <source>
        <dbReference type="ARBA" id="ARBA00022763"/>
    </source>
</evidence>
<dbReference type="SUPFAM" id="SSF46767">
    <property type="entry name" value="Methylated DNA-protein cysteine methyltransferase, C-terminal domain"/>
    <property type="match status" value="1"/>
</dbReference>
<dbReference type="CDD" id="cd06445">
    <property type="entry name" value="ATase"/>
    <property type="match status" value="1"/>
</dbReference>
<protein>
    <recommendedName>
        <fullName evidence="3">methylated-DNA--[protein]-cysteine S-methyltransferase</fullName>
        <ecNumber evidence="3">2.1.1.63</ecNumber>
    </recommendedName>
</protein>
<evidence type="ECO:0000256" key="8">
    <source>
        <dbReference type="ARBA" id="ARBA00049348"/>
    </source>
</evidence>
<dbReference type="InterPro" id="IPR014048">
    <property type="entry name" value="MethylDNA_cys_MeTrfase_DNA-bd"/>
</dbReference>
<reference evidence="11 12" key="1">
    <citation type="submission" date="2019-11" db="EMBL/GenBank/DDBJ databases">
        <title>Lactobacillus sp. nov. CRM56-3, isolated from fermented tea leaves.</title>
        <authorList>
            <person name="Phuengjayaem S."/>
            <person name="Tanasupawat S."/>
        </authorList>
    </citation>
    <scope>NUCLEOTIDE SEQUENCE [LARGE SCALE GENOMIC DNA]</scope>
    <source>
        <strain evidence="11 12">CRM56-3</strain>
    </source>
</reference>
<dbReference type="InterPro" id="IPR036631">
    <property type="entry name" value="MGMT_N_sf"/>
</dbReference>
<dbReference type="PANTHER" id="PTHR10815:SF5">
    <property type="entry name" value="METHYLATED-DNA--PROTEIN-CYSTEINE METHYLTRANSFERASE"/>
    <property type="match status" value="1"/>
</dbReference>
<dbReference type="PANTHER" id="PTHR10815">
    <property type="entry name" value="METHYLATED-DNA--PROTEIN-CYSTEINE METHYLTRANSFERASE"/>
    <property type="match status" value="1"/>
</dbReference>
<sequence length="166" mass="18435">MLRTTYHSPIGKLILLADEHYLLGVWFKGQKYEGSHYDLNNIKVGVSPILQCTSQWLNDYFAGHQPAISDLPLAPRETDFRNQVYKVLMTIPYGKTMTYQQIRQRLTVVNGRPTGSARSVGGAVSHNPISIIIPCHRVVGSDGSLTGYAGGLDRKKALLTFETTSK</sequence>
<dbReference type="InterPro" id="IPR001497">
    <property type="entry name" value="MethylDNA_cys_MeTrfase_AS"/>
</dbReference>
<evidence type="ECO:0000256" key="2">
    <source>
        <dbReference type="ARBA" id="ARBA00008711"/>
    </source>
</evidence>
<evidence type="ECO:0000256" key="7">
    <source>
        <dbReference type="ARBA" id="ARBA00023204"/>
    </source>
</evidence>
<dbReference type="PROSITE" id="PS00374">
    <property type="entry name" value="MGMT"/>
    <property type="match status" value="1"/>
</dbReference>
<evidence type="ECO:0000256" key="3">
    <source>
        <dbReference type="ARBA" id="ARBA00011918"/>
    </source>
</evidence>
<dbReference type="AlphaFoldDB" id="A0A7X2XVR6"/>
<dbReference type="GO" id="GO:0006281">
    <property type="term" value="P:DNA repair"/>
    <property type="evidence" value="ECO:0007669"/>
    <property type="project" value="UniProtKB-KW"/>
</dbReference>
<comment type="caution">
    <text evidence="11">The sequence shown here is derived from an EMBL/GenBank/DDBJ whole genome shotgun (WGS) entry which is preliminary data.</text>
</comment>
<dbReference type="SUPFAM" id="SSF53155">
    <property type="entry name" value="Methylated DNA-protein cysteine methyltransferase domain"/>
    <property type="match status" value="1"/>
</dbReference>
<keyword evidence="5 11" id="KW-0808">Transferase</keyword>
<dbReference type="Proteomes" id="UP000466388">
    <property type="component" value="Unassembled WGS sequence"/>
</dbReference>
<evidence type="ECO:0000256" key="4">
    <source>
        <dbReference type="ARBA" id="ARBA00022603"/>
    </source>
</evidence>
<dbReference type="Gene3D" id="3.30.160.70">
    <property type="entry name" value="Methylated DNA-protein cysteine methyltransferase domain"/>
    <property type="match status" value="1"/>
</dbReference>
<comment type="similarity">
    <text evidence="2">Belongs to the MGMT family.</text>
</comment>
<dbReference type="EMBL" id="WNJO01000008">
    <property type="protein sequence ID" value="MTV82582.1"/>
    <property type="molecule type" value="Genomic_DNA"/>
</dbReference>
<accession>A0A7X2XVR6</accession>